<dbReference type="GO" id="GO:0000978">
    <property type="term" value="F:RNA polymerase II cis-regulatory region sequence-specific DNA binding"/>
    <property type="evidence" value="ECO:0007669"/>
    <property type="project" value="TreeGrafter"/>
</dbReference>
<dbReference type="Proteomes" id="UP000095023">
    <property type="component" value="Unassembled WGS sequence"/>
</dbReference>
<evidence type="ECO:0000256" key="4">
    <source>
        <dbReference type="ARBA" id="ARBA00023125"/>
    </source>
</evidence>
<dbReference type="PROSITE" id="PS50048">
    <property type="entry name" value="ZN2_CY6_FUNGAL_2"/>
    <property type="match status" value="1"/>
</dbReference>
<dbReference type="InterPro" id="IPR036864">
    <property type="entry name" value="Zn2-C6_fun-type_DNA-bd_sf"/>
</dbReference>
<dbReference type="OrthoDB" id="4356994at2759"/>
<dbReference type="PANTHER" id="PTHR31944:SF131">
    <property type="entry name" value="HEME-RESPONSIVE ZINC FINGER TRANSCRIPTION FACTOR HAP1"/>
    <property type="match status" value="1"/>
</dbReference>
<evidence type="ECO:0000256" key="3">
    <source>
        <dbReference type="ARBA" id="ARBA00023015"/>
    </source>
</evidence>
<keyword evidence="3" id="KW-0805">Transcription regulation</keyword>
<gene>
    <name evidence="8" type="ORF">CANCADRAFT_25585</name>
</gene>
<name>A0A1E4TER7_9ASCO</name>
<evidence type="ECO:0000256" key="2">
    <source>
        <dbReference type="ARBA" id="ARBA00022833"/>
    </source>
</evidence>
<keyword evidence="5" id="KW-0804">Transcription</keyword>
<feature type="domain" description="Zn(2)-C6 fungal-type" evidence="7">
    <location>
        <begin position="16"/>
        <end position="48"/>
    </location>
</feature>
<sequence>MAEESYPKRRNRIPVSCAPCRLRKLKCDRSRPNCGSCMRRGIIDLCIYEEKSRLQKYENSDIK</sequence>
<proteinExistence type="predicted"/>
<dbReference type="InterPro" id="IPR051430">
    <property type="entry name" value="Fungal_TF_Env_Response"/>
</dbReference>
<evidence type="ECO:0000313" key="8">
    <source>
        <dbReference type="EMBL" id="ODV90246.1"/>
    </source>
</evidence>
<keyword evidence="1" id="KW-0479">Metal-binding</keyword>
<dbReference type="GO" id="GO:0005634">
    <property type="term" value="C:nucleus"/>
    <property type="evidence" value="ECO:0007669"/>
    <property type="project" value="TreeGrafter"/>
</dbReference>
<dbReference type="Gene3D" id="4.10.240.10">
    <property type="entry name" value="Zn(2)-C6 fungal-type DNA-binding domain"/>
    <property type="match status" value="1"/>
</dbReference>
<evidence type="ECO:0000256" key="1">
    <source>
        <dbReference type="ARBA" id="ARBA00022723"/>
    </source>
</evidence>
<accession>A0A1E4TER7</accession>
<keyword evidence="9" id="KW-1185">Reference proteome</keyword>
<reference evidence="9" key="1">
    <citation type="submission" date="2016-02" db="EMBL/GenBank/DDBJ databases">
        <title>Comparative genomics of biotechnologically important yeasts.</title>
        <authorList>
            <consortium name="DOE Joint Genome Institute"/>
            <person name="Riley R."/>
            <person name="Haridas S."/>
            <person name="Wolfe K.H."/>
            <person name="Lopes M.R."/>
            <person name="Hittinger C.T."/>
            <person name="Goker M."/>
            <person name="Salamov A."/>
            <person name="Wisecaver J."/>
            <person name="Long T.M."/>
            <person name="Aerts A.L."/>
            <person name="Barry K."/>
            <person name="Choi C."/>
            <person name="Clum A."/>
            <person name="Coughlan A.Y."/>
            <person name="Deshpande S."/>
            <person name="Douglass A.P."/>
            <person name="Hanson S.J."/>
            <person name="Klenk H.-P."/>
            <person name="Labutti K."/>
            <person name="Lapidus A."/>
            <person name="Lindquist E."/>
            <person name="Lipzen A."/>
            <person name="Meier-Kolthoff J.P."/>
            <person name="Ohm R.A."/>
            <person name="Otillar R.P."/>
            <person name="Pangilinan J."/>
            <person name="Peng Y."/>
            <person name="Rokas A."/>
            <person name="Rosa C.A."/>
            <person name="Scheuner C."/>
            <person name="Sibirny A.A."/>
            <person name="Slot J.C."/>
            <person name="Stielow J.B."/>
            <person name="Sun H."/>
            <person name="Kurtzman C.P."/>
            <person name="Blackwell M."/>
            <person name="Jeffries T.W."/>
            <person name="Grigoriev I.V."/>
        </authorList>
    </citation>
    <scope>NUCLEOTIDE SEQUENCE [LARGE SCALE GENOMIC DNA]</scope>
    <source>
        <strain evidence="9">NRRL Y-17796</strain>
    </source>
</reference>
<keyword evidence="6" id="KW-0539">Nucleus</keyword>
<dbReference type="AlphaFoldDB" id="A0A1E4TER7"/>
<dbReference type="GO" id="GO:0001228">
    <property type="term" value="F:DNA-binding transcription activator activity, RNA polymerase II-specific"/>
    <property type="evidence" value="ECO:0007669"/>
    <property type="project" value="TreeGrafter"/>
</dbReference>
<dbReference type="SMART" id="SM00066">
    <property type="entry name" value="GAL4"/>
    <property type="match status" value="1"/>
</dbReference>
<evidence type="ECO:0000256" key="6">
    <source>
        <dbReference type="ARBA" id="ARBA00023242"/>
    </source>
</evidence>
<evidence type="ECO:0000256" key="5">
    <source>
        <dbReference type="ARBA" id="ARBA00023163"/>
    </source>
</evidence>
<organism evidence="8 9">
    <name type="scientific">Tortispora caseinolytica NRRL Y-17796</name>
    <dbReference type="NCBI Taxonomy" id="767744"/>
    <lineage>
        <taxon>Eukaryota</taxon>
        <taxon>Fungi</taxon>
        <taxon>Dikarya</taxon>
        <taxon>Ascomycota</taxon>
        <taxon>Saccharomycotina</taxon>
        <taxon>Trigonopsidomycetes</taxon>
        <taxon>Trigonopsidales</taxon>
        <taxon>Trigonopsidaceae</taxon>
        <taxon>Tortispora</taxon>
    </lineage>
</organism>
<dbReference type="SUPFAM" id="SSF57701">
    <property type="entry name" value="Zn2/Cys6 DNA-binding domain"/>
    <property type="match status" value="1"/>
</dbReference>
<dbReference type="PANTHER" id="PTHR31944">
    <property type="entry name" value="HEME-RESPONSIVE ZINC FINGER TRANSCRIPTION FACTOR HAP1"/>
    <property type="match status" value="1"/>
</dbReference>
<protein>
    <recommendedName>
        <fullName evidence="7">Zn(2)-C6 fungal-type domain-containing protein</fullName>
    </recommendedName>
</protein>
<dbReference type="GO" id="GO:0008270">
    <property type="term" value="F:zinc ion binding"/>
    <property type="evidence" value="ECO:0007669"/>
    <property type="project" value="InterPro"/>
</dbReference>
<dbReference type="InterPro" id="IPR001138">
    <property type="entry name" value="Zn2Cys6_DnaBD"/>
</dbReference>
<dbReference type="CDD" id="cd00067">
    <property type="entry name" value="GAL4"/>
    <property type="match status" value="1"/>
</dbReference>
<keyword evidence="4" id="KW-0238">DNA-binding</keyword>
<dbReference type="Pfam" id="PF00172">
    <property type="entry name" value="Zn_clus"/>
    <property type="match status" value="1"/>
</dbReference>
<evidence type="ECO:0000259" key="7">
    <source>
        <dbReference type="PROSITE" id="PS50048"/>
    </source>
</evidence>
<dbReference type="EMBL" id="KV453842">
    <property type="protein sequence ID" value="ODV90246.1"/>
    <property type="molecule type" value="Genomic_DNA"/>
</dbReference>
<feature type="non-terminal residue" evidence="8">
    <location>
        <position position="63"/>
    </location>
</feature>
<evidence type="ECO:0000313" key="9">
    <source>
        <dbReference type="Proteomes" id="UP000095023"/>
    </source>
</evidence>
<dbReference type="PROSITE" id="PS00463">
    <property type="entry name" value="ZN2_CY6_FUNGAL_1"/>
    <property type="match status" value="1"/>
</dbReference>
<keyword evidence="2" id="KW-0862">Zinc</keyword>